<protein>
    <recommendedName>
        <fullName evidence="3">WYL domain-containing protein</fullName>
    </recommendedName>
</protein>
<sequence>MGSFALGEIVTLKNHPYYSTNNKILITADATMTPPLMVIIEVYNDYKKTLDFDEKSGVQESNASKIKCVFYSNKTHKYESNWFLIDQIKKISPINSNEEVQSLPLEKAIVINKESDINEFINKNVILKSWEIELGKKKSSFSYDNYSDKNHYKITACLSFLPPVMVIIGAKKADELKESNFDKKTGTAKRIFAKILIKCRWFNPLTNSFSEEFFTPESLDLVIDHDLELIDVIQRFIRDNKFMRFNNPKLKFYNIGNTIGQPIKISFNHCYYQLEYFDFLTNKNETLKLLDFKFEKENSLDLYSKDYAPYYGNLESAKKIKQFLKEEIETPKKSNKIFRIKYRSKKGVLSTRTISECEFLDHRLVDENSDSKKNKYIKAKCFMRDGKERHFRFKGIKRIEILNFDYANLNKQNVLI</sequence>
<comment type="caution">
    <text evidence="1">The sequence shown here is derived from an EMBL/GenBank/DDBJ whole genome shotgun (WGS) entry which is preliminary data.</text>
</comment>
<evidence type="ECO:0000313" key="1">
    <source>
        <dbReference type="EMBL" id="RKS93974.1"/>
    </source>
</evidence>
<evidence type="ECO:0008006" key="3">
    <source>
        <dbReference type="Google" id="ProtNLM"/>
    </source>
</evidence>
<accession>A0A495S3S8</accession>
<proteinExistence type="predicted"/>
<name>A0A495S3S8_9FLAO</name>
<evidence type="ECO:0000313" key="2">
    <source>
        <dbReference type="Proteomes" id="UP000280091"/>
    </source>
</evidence>
<gene>
    <name evidence="1" type="ORF">BC952_1833</name>
</gene>
<organism evidence="1 2">
    <name type="scientific">Flavobacterium limicola</name>
    <dbReference type="NCBI Taxonomy" id="180441"/>
    <lineage>
        <taxon>Bacteria</taxon>
        <taxon>Pseudomonadati</taxon>
        <taxon>Bacteroidota</taxon>
        <taxon>Flavobacteriia</taxon>
        <taxon>Flavobacteriales</taxon>
        <taxon>Flavobacteriaceae</taxon>
        <taxon>Flavobacterium</taxon>
    </lineage>
</organism>
<dbReference type="AlphaFoldDB" id="A0A495S3S8"/>
<dbReference type="RefSeq" id="WP_121365210.1">
    <property type="nucleotide sequence ID" value="NZ_RBXA01000002.1"/>
</dbReference>
<reference evidence="1 2" key="1">
    <citation type="submission" date="2018-10" db="EMBL/GenBank/DDBJ databases">
        <title>Genomic Encyclopedia of Archaeal and Bacterial Type Strains, Phase II (KMG-II): from individual species to whole genera.</title>
        <authorList>
            <person name="Goeker M."/>
        </authorList>
    </citation>
    <scope>NUCLEOTIDE SEQUENCE [LARGE SCALE GENOMIC DNA]</scope>
    <source>
        <strain evidence="1 2">DSM 15094</strain>
    </source>
</reference>
<keyword evidence="2" id="KW-1185">Reference proteome</keyword>
<dbReference type="OrthoDB" id="918051at2"/>
<dbReference type="EMBL" id="RBXA01000002">
    <property type="protein sequence ID" value="RKS93974.1"/>
    <property type="molecule type" value="Genomic_DNA"/>
</dbReference>
<dbReference type="Proteomes" id="UP000280091">
    <property type="component" value="Unassembled WGS sequence"/>
</dbReference>